<comment type="similarity">
    <text evidence="5">Belongs to the SAT4 family.</text>
</comment>
<dbReference type="PANTHER" id="PTHR33048">
    <property type="entry name" value="PTH11-LIKE INTEGRAL MEMBRANE PROTEIN (AFU_ORTHOLOGUE AFUA_5G11245)"/>
    <property type="match status" value="1"/>
</dbReference>
<organism evidence="9 10">
    <name type="scientific">Colletotrichum chlorophyti</name>
    <dbReference type="NCBI Taxonomy" id="708187"/>
    <lineage>
        <taxon>Eukaryota</taxon>
        <taxon>Fungi</taxon>
        <taxon>Dikarya</taxon>
        <taxon>Ascomycota</taxon>
        <taxon>Pezizomycotina</taxon>
        <taxon>Sordariomycetes</taxon>
        <taxon>Hypocreomycetidae</taxon>
        <taxon>Glomerellales</taxon>
        <taxon>Glomerellaceae</taxon>
        <taxon>Colletotrichum</taxon>
    </lineage>
</organism>
<dbReference type="EMBL" id="MPGH01000108">
    <property type="protein sequence ID" value="OLN86862.1"/>
    <property type="molecule type" value="Genomic_DNA"/>
</dbReference>
<evidence type="ECO:0000256" key="1">
    <source>
        <dbReference type="ARBA" id="ARBA00004141"/>
    </source>
</evidence>
<dbReference type="InterPro" id="IPR052337">
    <property type="entry name" value="SAT4-like"/>
</dbReference>
<evidence type="ECO:0000259" key="8">
    <source>
        <dbReference type="Pfam" id="PF20684"/>
    </source>
</evidence>
<comment type="subcellular location">
    <subcellularLocation>
        <location evidence="1">Membrane</location>
        <topology evidence="1">Multi-pass membrane protein</topology>
    </subcellularLocation>
</comment>
<comment type="caution">
    <text evidence="9">The sequence shown here is derived from an EMBL/GenBank/DDBJ whole genome shotgun (WGS) entry which is preliminary data.</text>
</comment>
<evidence type="ECO:0000256" key="2">
    <source>
        <dbReference type="ARBA" id="ARBA00022692"/>
    </source>
</evidence>
<protein>
    <recommendedName>
        <fullName evidence="8">Rhodopsin domain-containing protein</fullName>
    </recommendedName>
</protein>
<dbReference type="Pfam" id="PF20684">
    <property type="entry name" value="Fung_rhodopsin"/>
    <property type="match status" value="1"/>
</dbReference>
<feature type="compositionally biased region" description="Polar residues" evidence="6">
    <location>
        <begin position="306"/>
        <end position="315"/>
    </location>
</feature>
<feature type="transmembrane region" description="Helical" evidence="7">
    <location>
        <begin position="20"/>
        <end position="41"/>
    </location>
</feature>
<name>A0A1Q8RRC9_9PEZI</name>
<proteinExistence type="inferred from homology"/>
<keyword evidence="10" id="KW-1185">Reference proteome</keyword>
<evidence type="ECO:0000256" key="6">
    <source>
        <dbReference type="SAM" id="MobiDB-lite"/>
    </source>
</evidence>
<accession>A0A1Q8RRC9</accession>
<evidence type="ECO:0000313" key="9">
    <source>
        <dbReference type="EMBL" id="OLN86862.1"/>
    </source>
</evidence>
<keyword evidence="4 7" id="KW-0472">Membrane</keyword>
<dbReference type="STRING" id="708187.A0A1Q8RRC9"/>
<dbReference type="Proteomes" id="UP000186583">
    <property type="component" value="Unassembled WGS sequence"/>
</dbReference>
<dbReference type="InterPro" id="IPR049326">
    <property type="entry name" value="Rhodopsin_dom_fungi"/>
</dbReference>
<gene>
    <name evidence="9" type="ORF">CCHL11_04579</name>
</gene>
<dbReference type="GO" id="GO:0016020">
    <property type="term" value="C:membrane"/>
    <property type="evidence" value="ECO:0007669"/>
    <property type="project" value="UniProtKB-SubCell"/>
</dbReference>
<reference evidence="9 10" key="1">
    <citation type="submission" date="2016-11" db="EMBL/GenBank/DDBJ databases">
        <title>Draft Genome Assembly of Colletotrichum chlorophyti a pathogen of herbaceous plants.</title>
        <authorList>
            <person name="Gan P."/>
            <person name="Narusaka M."/>
            <person name="Tsushima A."/>
            <person name="Narusaka Y."/>
            <person name="Takano Y."/>
            <person name="Shirasu K."/>
        </authorList>
    </citation>
    <scope>NUCLEOTIDE SEQUENCE [LARGE SCALE GENOMIC DNA]</scope>
    <source>
        <strain evidence="9 10">NTL11</strain>
    </source>
</reference>
<keyword evidence="3 7" id="KW-1133">Transmembrane helix</keyword>
<evidence type="ECO:0000256" key="4">
    <source>
        <dbReference type="ARBA" id="ARBA00023136"/>
    </source>
</evidence>
<evidence type="ECO:0000313" key="10">
    <source>
        <dbReference type="Proteomes" id="UP000186583"/>
    </source>
</evidence>
<feature type="transmembrane region" description="Helical" evidence="7">
    <location>
        <begin position="132"/>
        <end position="152"/>
    </location>
</feature>
<sequence>MSNPPKWSAEWRAQNKGPAIITVCWVFTILSGFFVFIRILLRWKIIGKFYTDDYFVILGLICGIISTSLSTLAVVSGIGRHIELLTLEQQQDAQLWTTVAQCPGILSFGLPKLAVVVLLIRLLNPGTFHKWLMWWMGIWCQLTLFVTVGLLIGRCTPAKSLWDFSIEGKCFDPSILINFSIYAGTFSAFVDVYLAVYPAVVLWRLQMSFRKKLGSSCALGIGTIEDYSCKFPSPTLAALKTFLNNLADYADETPDLVVWTVVEGSTIIIASSIPVMYPLLDLVLHRNPFASVRCSKATGNSREDSSTPNKSWPSRRTSRGDYDHKLGQFKPKSKARDDLGFTIVEDDSQENILASQNQEVEHLGSASMNNHSSRAEDGKILRTDVVTISYQRKSKEQMALPSNSWRSM</sequence>
<evidence type="ECO:0000256" key="7">
    <source>
        <dbReference type="SAM" id="Phobius"/>
    </source>
</evidence>
<dbReference type="AlphaFoldDB" id="A0A1Q8RRC9"/>
<keyword evidence="2 7" id="KW-0812">Transmembrane</keyword>
<dbReference type="PANTHER" id="PTHR33048:SF155">
    <property type="entry name" value="INTEGRAL MEMBRANE PROTEIN"/>
    <property type="match status" value="1"/>
</dbReference>
<feature type="transmembrane region" description="Helical" evidence="7">
    <location>
        <begin position="181"/>
        <end position="203"/>
    </location>
</feature>
<evidence type="ECO:0000256" key="3">
    <source>
        <dbReference type="ARBA" id="ARBA00022989"/>
    </source>
</evidence>
<feature type="transmembrane region" description="Helical" evidence="7">
    <location>
        <begin position="53"/>
        <end position="78"/>
    </location>
</feature>
<dbReference type="OrthoDB" id="5429740at2759"/>
<feature type="domain" description="Rhodopsin" evidence="8">
    <location>
        <begin position="37"/>
        <end position="280"/>
    </location>
</feature>
<evidence type="ECO:0000256" key="5">
    <source>
        <dbReference type="ARBA" id="ARBA00038359"/>
    </source>
</evidence>
<feature type="transmembrane region" description="Helical" evidence="7">
    <location>
        <begin position="98"/>
        <end position="120"/>
    </location>
</feature>
<feature type="region of interest" description="Disordered" evidence="6">
    <location>
        <begin position="295"/>
        <end position="329"/>
    </location>
</feature>